<feature type="domain" description="CoA carboxyltransferase N-terminal" evidence="7">
    <location>
        <begin position="52"/>
        <end position="306"/>
    </location>
</feature>
<dbReference type="FunFam" id="3.90.226.10:FF:000030">
    <property type="entry name" value="Acetyl-CoA carboxylase carboxyltransferase subunit"/>
    <property type="match status" value="1"/>
</dbReference>
<evidence type="ECO:0000313" key="8">
    <source>
        <dbReference type="Proteomes" id="UP000887566"/>
    </source>
</evidence>
<accession>A0A914W6I7</accession>
<dbReference type="InterPro" id="IPR029045">
    <property type="entry name" value="ClpP/crotonase-like_dom_sf"/>
</dbReference>
<dbReference type="SUPFAM" id="SSF52096">
    <property type="entry name" value="ClpP/crotonase"/>
    <property type="match status" value="2"/>
</dbReference>
<keyword evidence="8" id="KW-1185">Reference proteome</keyword>
<dbReference type="AlphaFoldDB" id="A0A914W6I7"/>
<evidence type="ECO:0000256" key="2">
    <source>
        <dbReference type="ARBA" id="ARBA00026116"/>
    </source>
</evidence>
<dbReference type="InterPro" id="IPR034733">
    <property type="entry name" value="AcCoA_carboxyl_beta"/>
</dbReference>
<evidence type="ECO:0000256" key="4">
    <source>
        <dbReference type="ARBA" id="ARBA00031237"/>
    </source>
</evidence>
<name>A0A914W6I7_9BILA</name>
<dbReference type="PANTHER" id="PTHR22855">
    <property type="entry name" value="ACETYL, PROPIONYL, PYRUVATE, AND GLUTACONYL CARBOXYLASE-RELATED"/>
    <property type="match status" value="1"/>
</dbReference>
<dbReference type="GO" id="GO:1905202">
    <property type="term" value="C:methylcrotonoyl-CoA carboxylase complex"/>
    <property type="evidence" value="ECO:0007669"/>
    <property type="project" value="TreeGrafter"/>
</dbReference>
<dbReference type="Pfam" id="PF01039">
    <property type="entry name" value="Carboxyl_trans"/>
    <property type="match status" value="1"/>
</dbReference>
<dbReference type="EC" id="6.4.1.4" evidence="2"/>
<dbReference type="GO" id="GO:0005739">
    <property type="term" value="C:mitochondrion"/>
    <property type="evidence" value="ECO:0007669"/>
    <property type="project" value="TreeGrafter"/>
</dbReference>
<dbReference type="GO" id="GO:0004485">
    <property type="term" value="F:methylcrotonoyl-CoA carboxylase activity"/>
    <property type="evidence" value="ECO:0007669"/>
    <property type="project" value="UniProtKB-EC"/>
</dbReference>
<organism evidence="8 9">
    <name type="scientific">Plectus sambesii</name>
    <dbReference type="NCBI Taxonomy" id="2011161"/>
    <lineage>
        <taxon>Eukaryota</taxon>
        <taxon>Metazoa</taxon>
        <taxon>Ecdysozoa</taxon>
        <taxon>Nematoda</taxon>
        <taxon>Chromadorea</taxon>
        <taxon>Plectida</taxon>
        <taxon>Plectina</taxon>
        <taxon>Plectoidea</taxon>
        <taxon>Plectidae</taxon>
        <taxon>Plectus</taxon>
    </lineage>
</organism>
<dbReference type="InterPro" id="IPR045190">
    <property type="entry name" value="MCCB/AccD1-like"/>
</dbReference>
<dbReference type="Proteomes" id="UP000887566">
    <property type="component" value="Unplaced"/>
</dbReference>
<evidence type="ECO:0000256" key="6">
    <source>
        <dbReference type="ARBA" id="ARBA00052347"/>
    </source>
</evidence>
<protein>
    <recommendedName>
        <fullName evidence="2">methylcrotonoyl-CoA carboxylase</fullName>
        <ecNumber evidence="2">6.4.1.4</ecNumber>
    </recommendedName>
    <alternativeName>
        <fullName evidence="5">3-methylcrotonyl-CoA carboxylase 2</fullName>
    </alternativeName>
    <alternativeName>
        <fullName evidence="3">3-methylcrotonyl-CoA carboxylase non-biotin-containing subunit</fullName>
    </alternativeName>
    <alternativeName>
        <fullName evidence="4">3-methylcrotonyl-CoA:carbon dioxide ligase subunit beta</fullName>
    </alternativeName>
</protein>
<dbReference type="PROSITE" id="PS50980">
    <property type="entry name" value="COA_CT_NTER"/>
    <property type="match status" value="1"/>
</dbReference>
<evidence type="ECO:0000259" key="7">
    <source>
        <dbReference type="PROSITE" id="PS50980"/>
    </source>
</evidence>
<dbReference type="WBParaSite" id="PSAMB.scaffold3122size38986.g20412.t1">
    <property type="protein sequence ID" value="PSAMB.scaffold3122size38986.g20412.t1"/>
    <property type="gene ID" value="PSAMB.scaffold3122size38986.g20412"/>
</dbReference>
<evidence type="ECO:0000256" key="1">
    <source>
        <dbReference type="ARBA" id="ARBA00025711"/>
    </source>
</evidence>
<dbReference type="GO" id="GO:0006552">
    <property type="term" value="P:L-leucine catabolic process"/>
    <property type="evidence" value="ECO:0007669"/>
    <property type="project" value="TreeGrafter"/>
</dbReference>
<evidence type="ECO:0000313" key="9">
    <source>
        <dbReference type="WBParaSite" id="PSAMB.scaffold3122size38986.g20412.t1"/>
    </source>
</evidence>
<proteinExistence type="predicted"/>
<evidence type="ECO:0000256" key="5">
    <source>
        <dbReference type="ARBA" id="ARBA00031404"/>
    </source>
</evidence>
<comment type="pathway">
    <text evidence="1">Amino-acid degradation; L-leucine degradation; (S)-3-hydroxy-3-methylglutaryl-CoA from 3-isovaleryl-CoA: step 2/3.</text>
</comment>
<evidence type="ECO:0000256" key="3">
    <source>
        <dbReference type="ARBA" id="ARBA00031109"/>
    </source>
</evidence>
<sequence length="530" mass="56828">MYALRRWPSSAAVRRGGSCLTPYSSCSVHGARQFHRLSVEAAAVDQARLEENQKLCAKLGELNKWAGAGGGADAIKRHKLQHRKLLADERLQLLLDKDAPFVEVGKLVGSADGLPRGGSIIGIGSVSGRLCVINATDGTVKGGTVYPVGVKKQLRGQYLSETLALPSIYVIDSGGAFLPLQADIFPDKNHGGRTFRNQAVLGAKGITQIAVVVGSCTAGGAYVPTMSDEAVIVDKIGSVFLGGPPLVKAALGENVSTEQLGGATLHCRDSGCTDYFAKTEPEAFEYCRQIVSTLKASNCAQNSADQKTVQSPAYPEDDLINLAGSVDPSPAFVYQLLSRVLDGSEFLEFRQMYGEGLICGYGKVDGRTIGVVAAVGTGVDAKSALKACQLVQMCEDRGIPLAFFQRCLHDGWSQYDAHTIKPHAQLMQAIATSRVHKVVVNVGGAFGADYFLTCGRSFDPTFYFAWPNAVISHSREDEKPESALSAASRLIVDDVIFPQDTRKVLQQVIPLLFRSARSPNEQGSCRLMRL</sequence>
<reference evidence="9" key="1">
    <citation type="submission" date="2022-11" db="UniProtKB">
        <authorList>
            <consortium name="WormBaseParasite"/>
        </authorList>
    </citation>
    <scope>IDENTIFICATION</scope>
</reference>
<dbReference type="Gene3D" id="3.90.226.10">
    <property type="entry name" value="2-enoyl-CoA Hydratase, Chain A, domain 1"/>
    <property type="match status" value="2"/>
</dbReference>
<dbReference type="PANTHER" id="PTHR22855:SF47">
    <property type="entry name" value="METHYLCROTONOYL-COA CARBOXYLASE"/>
    <property type="match status" value="1"/>
</dbReference>
<comment type="catalytic activity">
    <reaction evidence="6">
        <text>3-methylbut-2-enoyl-CoA + hydrogencarbonate + ATP = 3-methyl-(2E)-glutaconyl-CoA + ADP + phosphate + H(+)</text>
        <dbReference type="Rhea" id="RHEA:13589"/>
        <dbReference type="ChEBI" id="CHEBI:15378"/>
        <dbReference type="ChEBI" id="CHEBI:17544"/>
        <dbReference type="ChEBI" id="CHEBI:30616"/>
        <dbReference type="ChEBI" id="CHEBI:43474"/>
        <dbReference type="ChEBI" id="CHEBI:57344"/>
        <dbReference type="ChEBI" id="CHEBI:57346"/>
        <dbReference type="ChEBI" id="CHEBI:456216"/>
        <dbReference type="EC" id="6.4.1.4"/>
    </reaction>
</comment>
<dbReference type="InterPro" id="IPR011762">
    <property type="entry name" value="COA_CT_N"/>
</dbReference>